<dbReference type="SUPFAM" id="SSF88659">
    <property type="entry name" value="Sigma3 and sigma4 domains of RNA polymerase sigma factors"/>
    <property type="match status" value="1"/>
</dbReference>
<dbReference type="InterPro" id="IPR014284">
    <property type="entry name" value="RNA_pol_sigma-70_dom"/>
</dbReference>
<dbReference type="NCBIfam" id="TIGR02937">
    <property type="entry name" value="sigma70-ECF"/>
    <property type="match status" value="1"/>
</dbReference>
<accession>A0ABS5Q9C8</accession>
<keyword evidence="3" id="KW-0731">Sigma factor</keyword>
<keyword evidence="8" id="KW-1185">Reference proteome</keyword>
<dbReference type="InterPro" id="IPR013249">
    <property type="entry name" value="RNA_pol_sigma70_r4_t2"/>
</dbReference>
<dbReference type="PANTHER" id="PTHR43133">
    <property type="entry name" value="RNA POLYMERASE ECF-TYPE SIGMA FACTO"/>
    <property type="match status" value="1"/>
</dbReference>
<dbReference type="InterPro" id="IPR039425">
    <property type="entry name" value="RNA_pol_sigma-70-like"/>
</dbReference>
<dbReference type="PANTHER" id="PTHR43133:SF63">
    <property type="entry name" value="RNA POLYMERASE SIGMA FACTOR FECI-RELATED"/>
    <property type="match status" value="1"/>
</dbReference>
<dbReference type="Pfam" id="PF04542">
    <property type="entry name" value="Sigma70_r2"/>
    <property type="match status" value="1"/>
</dbReference>
<dbReference type="Gene3D" id="1.10.10.10">
    <property type="entry name" value="Winged helix-like DNA-binding domain superfamily/Winged helix DNA-binding domain"/>
    <property type="match status" value="1"/>
</dbReference>
<evidence type="ECO:0000256" key="3">
    <source>
        <dbReference type="ARBA" id="ARBA00023082"/>
    </source>
</evidence>
<proteinExistence type="inferred from homology"/>
<dbReference type="RefSeq" id="WP_213668719.1">
    <property type="nucleotide sequence ID" value="NZ_JAHCDA010000001.1"/>
</dbReference>
<evidence type="ECO:0000313" key="8">
    <source>
        <dbReference type="Proteomes" id="UP000766336"/>
    </source>
</evidence>
<evidence type="ECO:0000256" key="2">
    <source>
        <dbReference type="ARBA" id="ARBA00023015"/>
    </source>
</evidence>
<feature type="domain" description="RNA polymerase sigma factor 70 region 4 type 2" evidence="6">
    <location>
        <begin position="108"/>
        <end position="160"/>
    </location>
</feature>
<dbReference type="InterPro" id="IPR013325">
    <property type="entry name" value="RNA_pol_sigma_r2"/>
</dbReference>
<sequence length="171" mass="18977">MSSRAADFVRLFATERGRLLGRLSRRVGCPATAADLVQDIFLRLWERRSEAAGNPAAYLNRSARNAAIDHLRAERVRAAHVTGLTPEQHGAQAAPSPQQLFEARDRLDRVDEAIRRLPERTRDIFLLHRIHGRGYGEIAGVFGISVSGVEKHMAKALEACRRSIAGEDETS</sequence>
<dbReference type="Gene3D" id="1.10.1740.10">
    <property type="match status" value="1"/>
</dbReference>
<evidence type="ECO:0000256" key="4">
    <source>
        <dbReference type="ARBA" id="ARBA00023163"/>
    </source>
</evidence>
<dbReference type="InterPro" id="IPR036388">
    <property type="entry name" value="WH-like_DNA-bd_sf"/>
</dbReference>
<evidence type="ECO:0000259" key="6">
    <source>
        <dbReference type="Pfam" id="PF08281"/>
    </source>
</evidence>
<dbReference type="EMBL" id="JAHCDA010000001">
    <property type="protein sequence ID" value="MBS7810077.1"/>
    <property type="molecule type" value="Genomic_DNA"/>
</dbReference>
<reference evidence="7 8" key="1">
    <citation type="submission" date="2021-05" db="EMBL/GenBank/DDBJ databases">
        <title>Roseococcus sp. XZZS9, whole genome shotgun sequencing project.</title>
        <authorList>
            <person name="Zhao G."/>
            <person name="Shen L."/>
        </authorList>
    </citation>
    <scope>NUCLEOTIDE SEQUENCE [LARGE SCALE GENOMIC DNA]</scope>
    <source>
        <strain evidence="7 8">XZZS9</strain>
    </source>
</reference>
<evidence type="ECO:0000256" key="1">
    <source>
        <dbReference type="ARBA" id="ARBA00010641"/>
    </source>
</evidence>
<feature type="domain" description="RNA polymerase sigma-70 region 2" evidence="5">
    <location>
        <begin position="11"/>
        <end position="75"/>
    </location>
</feature>
<dbReference type="InterPro" id="IPR007627">
    <property type="entry name" value="RNA_pol_sigma70_r2"/>
</dbReference>
<dbReference type="CDD" id="cd06171">
    <property type="entry name" value="Sigma70_r4"/>
    <property type="match status" value="1"/>
</dbReference>
<comment type="similarity">
    <text evidence="1">Belongs to the sigma-70 factor family. ECF subfamily.</text>
</comment>
<comment type="caution">
    <text evidence="7">The sequence shown here is derived from an EMBL/GenBank/DDBJ whole genome shotgun (WGS) entry which is preliminary data.</text>
</comment>
<protein>
    <submittedName>
        <fullName evidence="7">Sigma-70 family RNA polymerase sigma factor</fullName>
    </submittedName>
</protein>
<name>A0ABS5Q9C8_9PROT</name>
<dbReference type="Pfam" id="PF08281">
    <property type="entry name" value="Sigma70_r4_2"/>
    <property type="match status" value="1"/>
</dbReference>
<evidence type="ECO:0000259" key="5">
    <source>
        <dbReference type="Pfam" id="PF04542"/>
    </source>
</evidence>
<organism evidence="7 8">
    <name type="scientific">Roseococcus pinisoli</name>
    <dbReference type="NCBI Taxonomy" id="2835040"/>
    <lineage>
        <taxon>Bacteria</taxon>
        <taxon>Pseudomonadati</taxon>
        <taxon>Pseudomonadota</taxon>
        <taxon>Alphaproteobacteria</taxon>
        <taxon>Acetobacterales</taxon>
        <taxon>Roseomonadaceae</taxon>
        <taxon>Roseococcus</taxon>
    </lineage>
</organism>
<keyword evidence="2" id="KW-0805">Transcription regulation</keyword>
<dbReference type="InterPro" id="IPR013324">
    <property type="entry name" value="RNA_pol_sigma_r3/r4-like"/>
</dbReference>
<gene>
    <name evidence="7" type="ORF">KHU32_03950</name>
</gene>
<evidence type="ECO:0000313" key="7">
    <source>
        <dbReference type="EMBL" id="MBS7810077.1"/>
    </source>
</evidence>
<dbReference type="Proteomes" id="UP000766336">
    <property type="component" value="Unassembled WGS sequence"/>
</dbReference>
<keyword evidence="4" id="KW-0804">Transcription</keyword>
<dbReference type="SUPFAM" id="SSF88946">
    <property type="entry name" value="Sigma2 domain of RNA polymerase sigma factors"/>
    <property type="match status" value="1"/>
</dbReference>